<gene>
    <name evidence="1" type="ORF">KSP40_PGU004857</name>
</gene>
<protein>
    <submittedName>
        <fullName evidence="1">Uncharacterized protein</fullName>
    </submittedName>
</protein>
<dbReference type="EMBL" id="JBBWWR010000007">
    <property type="protein sequence ID" value="KAK8963597.1"/>
    <property type="molecule type" value="Genomic_DNA"/>
</dbReference>
<comment type="caution">
    <text evidence="1">The sequence shown here is derived from an EMBL/GenBank/DDBJ whole genome shotgun (WGS) entry which is preliminary data.</text>
</comment>
<name>A0ABR2MHH7_9ASPA</name>
<accession>A0ABR2MHH7</accession>
<reference evidence="1 2" key="1">
    <citation type="journal article" date="2022" name="Nat. Plants">
        <title>Genomes of leafy and leafless Platanthera orchids illuminate the evolution of mycoheterotrophy.</title>
        <authorList>
            <person name="Li M.H."/>
            <person name="Liu K.W."/>
            <person name="Li Z."/>
            <person name="Lu H.C."/>
            <person name="Ye Q.L."/>
            <person name="Zhang D."/>
            <person name="Wang J.Y."/>
            <person name="Li Y.F."/>
            <person name="Zhong Z.M."/>
            <person name="Liu X."/>
            <person name="Yu X."/>
            <person name="Liu D.K."/>
            <person name="Tu X.D."/>
            <person name="Liu B."/>
            <person name="Hao Y."/>
            <person name="Liao X.Y."/>
            <person name="Jiang Y.T."/>
            <person name="Sun W.H."/>
            <person name="Chen J."/>
            <person name="Chen Y.Q."/>
            <person name="Ai Y."/>
            <person name="Zhai J.W."/>
            <person name="Wu S.S."/>
            <person name="Zhou Z."/>
            <person name="Hsiao Y.Y."/>
            <person name="Wu W.L."/>
            <person name="Chen Y.Y."/>
            <person name="Lin Y.F."/>
            <person name="Hsu J.L."/>
            <person name="Li C.Y."/>
            <person name="Wang Z.W."/>
            <person name="Zhao X."/>
            <person name="Zhong W.Y."/>
            <person name="Ma X.K."/>
            <person name="Ma L."/>
            <person name="Huang J."/>
            <person name="Chen G.Z."/>
            <person name="Huang M.Z."/>
            <person name="Huang L."/>
            <person name="Peng D.H."/>
            <person name="Luo Y.B."/>
            <person name="Zou S.Q."/>
            <person name="Chen S.P."/>
            <person name="Lan S."/>
            <person name="Tsai W.C."/>
            <person name="Van de Peer Y."/>
            <person name="Liu Z.J."/>
        </authorList>
    </citation>
    <scope>NUCLEOTIDE SEQUENCE [LARGE SCALE GENOMIC DNA]</scope>
    <source>
        <strain evidence="1">Lor288</strain>
    </source>
</reference>
<dbReference type="InterPro" id="IPR050896">
    <property type="entry name" value="Mito_lipid_metab_GTPase"/>
</dbReference>
<keyword evidence="2" id="KW-1185">Reference proteome</keyword>
<proteinExistence type="predicted"/>
<organism evidence="1 2">
    <name type="scientific">Platanthera guangdongensis</name>
    <dbReference type="NCBI Taxonomy" id="2320717"/>
    <lineage>
        <taxon>Eukaryota</taxon>
        <taxon>Viridiplantae</taxon>
        <taxon>Streptophyta</taxon>
        <taxon>Embryophyta</taxon>
        <taxon>Tracheophyta</taxon>
        <taxon>Spermatophyta</taxon>
        <taxon>Magnoliopsida</taxon>
        <taxon>Liliopsida</taxon>
        <taxon>Asparagales</taxon>
        <taxon>Orchidaceae</taxon>
        <taxon>Orchidoideae</taxon>
        <taxon>Orchideae</taxon>
        <taxon>Orchidinae</taxon>
        <taxon>Platanthera</taxon>
    </lineage>
</organism>
<dbReference type="Proteomes" id="UP001412067">
    <property type="component" value="Unassembled WGS sequence"/>
</dbReference>
<evidence type="ECO:0000313" key="1">
    <source>
        <dbReference type="EMBL" id="KAK8963597.1"/>
    </source>
</evidence>
<sequence length="160" mass="17949">MVELRKELQPRTFRVKVSPTPSPRILRSTTIAFLYVFAASSLLPSTRCLFSVLKLGARQRSGQTVHVGGLMRLDLTQCSVETIYVTVWASPSISLHLRKIDTADELRSKHFGIRLQRPIGQDKATELGEWRAREFKVSGTSWYVNSVDKSASGPDGSLWD</sequence>
<dbReference type="PANTHER" id="PTHR46434">
    <property type="entry name" value="GENETIC INTERACTOR OF PROHIBITINS 3, MITOCHONDRIAL"/>
    <property type="match status" value="1"/>
</dbReference>
<dbReference type="PANTHER" id="PTHR46434:SF3">
    <property type="entry name" value="GTP-BINDING PROTEIN BRASSINAZOLE INSENSITIVE PALE GREEN 2, CHLOROPLASTIC"/>
    <property type="match status" value="1"/>
</dbReference>
<evidence type="ECO:0000313" key="2">
    <source>
        <dbReference type="Proteomes" id="UP001412067"/>
    </source>
</evidence>